<dbReference type="CDD" id="cd01335">
    <property type="entry name" value="Radical_SAM"/>
    <property type="match status" value="1"/>
</dbReference>
<evidence type="ECO:0000256" key="1">
    <source>
        <dbReference type="ARBA" id="ARBA00001966"/>
    </source>
</evidence>
<evidence type="ECO:0000256" key="7">
    <source>
        <dbReference type="ARBA" id="ARBA00023014"/>
    </source>
</evidence>
<keyword evidence="11" id="KW-1185">Reference proteome</keyword>
<dbReference type="SMART" id="SM00729">
    <property type="entry name" value="Elp3"/>
    <property type="match status" value="1"/>
</dbReference>
<keyword evidence="3" id="KW-0808">Transferase</keyword>
<sequence>MIKKKLLLIQSSPYDPQGNPIKRKKLYFVGLALPLLAALTPGDWEVEICLETIDPVPFDTDATLVAIGSMGHAIIRSRDLALAFRKRGKPVIMGGYMASLMAEEAKKYCDSVVIGDAEPVWEQVLTDAAAGTLKPFYQAPLTTSAAGTAYSTPMPRFDLIINKSIGNFLPVQAGRGCPNTCSFCSVACLYQGHYHQRPLEEVVRDIHQVRDLGFRRFLLLDDNIVASRDYLMALCQAITPLKMTWFSQCDITIGNDLVLLKALADSGCQVLSFGLESISRESLVAMEKGWAHPDEYPRLIRNIQAAGIDISTEMVLGADGDTLESIEATARVIDELGVVVPRFYILTPIPGTRFFDQMQAAGRIVEDDIHSYNGTRAVHQPRHMTPEDLTEAYWLLYRQVFSFRSILRRTLLRPGTWRNLPLSLFYLVVNLTYRNQIRRGIPPNIL</sequence>
<dbReference type="GO" id="GO:0031419">
    <property type="term" value="F:cobalamin binding"/>
    <property type="evidence" value="ECO:0007669"/>
    <property type="project" value="InterPro"/>
</dbReference>
<evidence type="ECO:0000256" key="4">
    <source>
        <dbReference type="ARBA" id="ARBA00022691"/>
    </source>
</evidence>
<dbReference type="SFLD" id="SFLDS00029">
    <property type="entry name" value="Radical_SAM"/>
    <property type="match status" value="1"/>
</dbReference>
<evidence type="ECO:0000256" key="6">
    <source>
        <dbReference type="ARBA" id="ARBA00023004"/>
    </source>
</evidence>
<evidence type="ECO:0000256" key="2">
    <source>
        <dbReference type="ARBA" id="ARBA00022603"/>
    </source>
</evidence>
<dbReference type="InterPro" id="IPR058240">
    <property type="entry name" value="rSAM_sf"/>
</dbReference>
<dbReference type="Pfam" id="PF04055">
    <property type="entry name" value="Radical_SAM"/>
    <property type="match status" value="1"/>
</dbReference>
<dbReference type="Gene3D" id="3.80.30.20">
    <property type="entry name" value="tm_1862 like domain"/>
    <property type="match status" value="1"/>
</dbReference>
<comment type="cofactor">
    <cofactor evidence="1">
        <name>[4Fe-4S] cluster</name>
        <dbReference type="ChEBI" id="CHEBI:49883"/>
    </cofactor>
</comment>
<dbReference type="InterPro" id="IPR006158">
    <property type="entry name" value="Cobalamin-bd"/>
</dbReference>
<dbReference type="GO" id="GO:0005829">
    <property type="term" value="C:cytosol"/>
    <property type="evidence" value="ECO:0007669"/>
    <property type="project" value="TreeGrafter"/>
</dbReference>
<dbReference type="GO" id="GO:0003824">
    <property type="term" value="F:catalytic activity"/>
    <property type="evidence" value="ECO:0007669"/>
    <property type="project" value="InterPro"/>
</dbReference>
<keyword evidence="5" id="KW-0479">Metal-binding</keyword>
<dbReference type="GO" id="GO:0046872">
    <property type="term" value="F:metal ion binding"/>
    <property type="evidence" value="ECO:0007669"/>
    <property type="project" value="UniProtKB-KW"/>
</dbReference>
<feature type="domain" description="B12-binding" evidence="8">
    <location>
        <begin position="4"/>
        <end position="135"/>
    </location>
</feature>
<name>A0AA45WYG8_9CLOT</name>
<organism evidence="10 11">
    <name type="scientific">Anoxynatronum buryatiense</name>
    <dbReference type="NCBI Taxonomy" id="489973"/>
    <lineage>
        <taxon>Bacteria</taxon>
        <taxon>Bacillati</taxon>
        <taxon>Bacillota</taxon>
        <taxon>Clostridia</taxon>
        <taxon>Eubacteriales</taxon>
        <taxon>Clostridiaceae</taxon>
        <taxon>Anoxynatronum</taxon>
    </lineage>
</organism>
<evidence type="ECO:0000256" key="3">
    <source>
        <dbReference type="ARBA" id="ARBA00022679"/>
    </source>
</evidence>
<dbReference type="PANTHER" id="PTHR43409">
    <property type="entry name" value="ANAEROBIC MAGNESIUM-PROTOPORPHYRIN IX MONOMETHYL ESTER CYCLASE-RELATED"/>
    <property type="match status" value="1"/>
</dbReference>
<evidence type="ECO:0000259" key="9">
    <source>
        <dbReference type="PROSITE" id="PS51918"/>
    </source>
</evidence>
<feature type="domain" description="Radical SAM core" evidence="9">
    <location>
        <begin position="161"/>
        <end position="388"/>
    </location>
</feature>
<proteinExistence type="predicted"/>
<dbReference type="InterPro" id="IPR007197">
    <property type="entry name" value="rSAM"/>
</dbReference>
<protein>
    <submittedName>
        <fullName evidence="10">Radical SAM superfamily enzyme YgiQ, UPF0313 family</fullName>
    </submittedName>
</protein>
<dbReference type="SUPFAM" id="SSF102114">
    <property type="entry name" value="Radical SAM enzymes"/>
    <property type="match status" value="1"/>
</dbReference>
<dbReference type="PROSITE" id="PS51918">
    <property type="entry name" value="RADICAL_SAM"/>
    <property type="match status" value="1"/>
</dbReference>
<keyword evidence="6" id="KW-0408">Iron</keyword>
<reference evidence="10" key="1">
    <citation type="submission" date="2017-05" db="EMBL/GenBank/DDBJ databases">
        <authorList>
            <person name="Varghese N."/>
            <person name="Submissions S."/>
        </authorList>
    </citation>
    <scope>NUCLEOTIDE SEQUENCE</scope>
    <source>
        <strain evidence="10">Su22</strain>
    </source>
</reference>
<evidence type="ECO:0000313" key="10">
    <source>
        <dbReference type="EMBL" id="SMP66744.1"/>
    </source>
</evidence>
<evidence type="ECO:0000256" key="5">
    <source>
        <dbReference type="ARBA" id="ARBA00022723"/>
    </source>
</evidence>
<evidence type="ECO:0000313" key="11">
    <source>
        <dbReference type="Proteomes" id="UP001158066"/>
    </source>
</evidence>
<dbReference type="Proteomes" id="UP001158066">
    <property type="component" value="Unassembled WGS sequence"/>
</dbReference>
<dbReference type="InterPro" id="IPR034466">
    <property type="entry name" value="Methyltransferase_Class_B"/>
</dbReference>
<dbReference type="InterPro" id="IPR051198">
    <property type="entry name" value="BchE-like"/>
</dbReference>
<dbReference type="SFLD" id="SFLDG01082">
    <property type="entry name" value="B12-binding_domain_containing"/>
    <property type="match status" value="1"/>
</dbReference>
<accession>A0AA45WYG8</accession>
<dbReference type="InterPro" id="IPR006638">
    <property type="entry name" value="Elp3/MiaA/NifB-like_rSAM"/>
</dbReference>
<dbReference type="SFLD" id="SFLDG01123">
    <property type="entry name" value="methyltransferase_(Class_B)"/>
    <property type="match status" value="1"/>
</dbReference>
<dbReference type="Gene3D" id="3.40.50.280">
    <property type="entry name" value="Cobalamin-binding domain"/>
    <property type="match status" value="1"/>
</dbReference>
<dbReference type="PANTHER" id="PTHR43409:SF7">
    <property type="entry name" value="BLL1977 PROTEIN"/>
    <property type="match status" value="1"/>
</dbReference>
<dbReference type="PROSITE" id="PS51332">
    <property type="entry name" value="B12_BINDING"/>
    <property type="match status" value="1"/>
</dbReference>
<dbReference type="AlphaFoldDB" id="A0AA45WYG8"/>
<dbReference type="GO" id="GO:0051539">
    <property type="term" value="F:4 iron, 4 sulfur cluster binding"/>
    <property type="evidence" value="ECO:0007669"/>
    <property type="project" value="UniProtKB-KW"/>
</dbReference>
<keyword evidence="4" id="KW-0949">S-adenosyl-L-methionine</keyword>
<evidence type="ECO:0000259" key="8">
    <source>
        <dbReference type="PROSITE" id="PS51332"/>
    </source>
</evidence>
<dbReference type="EMBL" id="FXUF01000014">
    <property type="protein sequence ID" value="SMP66744.1"/>
    <property type="molecule type" value="Genomic_DNA"/>
</dbReference>
<comment type="caution">
    <text evidence="10">The sequence shown here is derived from an EMBL/GenBank/DDBJ whole genome shotgun (WGS) entry which is preliminary data.</text>
</comment>
<keyword evidence="2" id="KW-0489">Methyltransferase</keyword>
<keyword evidence="7" id="KW-0411">Iron-sulfur</keyword>
<dbReference type="RefSeq" id="WP_283410311.1">
    <property type="nucleotide sequence ID" value="NZ_FXUF01000014.1"/>
</dbReference>
<gene>
    <name evidence="10" type="ORF">SAMN06296020_11476</name>
</gene>
<dbReference type="InterPro" id="IPR023404">
    <property type="entry name" value="rSAM_horseshoe"/>
</dbReference>